<dbReference type="Pfam" id="PF01399">
    <property type="entry name" value="PCI"/>
    <property type="match status" value="1"/>
</dbReference>
<dbReference type="PANTHER" id="PTHR14145:SF1">
    <property type="entry name" value="26S PROTEASOME NON-ATPASE REGULATORY SUBUNIT 6"/>
    <property type="match status" value="1"/>
</dbReference>
<dbReference type="EMBL" id="LN483167">
    <property type="protein sequence ID" value="CDZ97313.1"/>
    <property type="molecule type" value="Genomic_DNA"/>
</dbReference>
<dbReference type="InterPro" id="IPR045135">
    <property type="entry name" value="Rpn7_N"/>
</dbReference>
<comment type="subunit">
    <text evidence="3">The 26S proteasome is composed of a core protease, known as the 20S proteasome, capped at one or both ends by the 19S regulatory complex (RC). The RC is composed of at least 18 different subunits in two subcomplexes, the base and the lid, which form the portions proximal and distal to the 20S proteolytic core, respectively. Component of the lid subcomplex of the 19S RC.</text>
</comment>
<dbReference type="InterPro" id="IPR036390">
    <property type="entry name" value="WH_DNA-bd_sf"/>
</dbReference>
<dbReference type="PANTHER" id="PTHR14145">
    <property type="entry name" value="26S PROTESOME SUBUNIT 6"/>
    <property type="match status" value="1"/>
</dbReference>
<name>A0A0F7SHX0_PHARH</name>
<dbReference type="Gene3D" id="1.25.40.570">
    <property type="match status" value="1"/>
</dbReference>
<evidence type="ECO:0000256" key="3">
    <source>
        <dbReference type="ARBA" id="ARBA00093502"/>
    </source>
</evidence>
<evidence type="ECO:0000259" key="4">
    <source>
        <dbReference type="PROSITE" id="PS50250"/>
    </source>
</evidence>
<organism evidence="5">
    <name type="scientific">Phaffia rhodozyma</name>
    <name type="common">Yeast</name>
    <name type="synonym">Xanthophyllomyces dendrorhous</name>
    <dbReference type="NCBI Taxonomy" id="264483"/>
    <lineage>
        <taxon>Eukaryota</taxon>
        <taxon>Fungi</taxon>
        <taxon>Dikarya</taxon>
        <taxon>Basidiomycota</taxon>
        <taxon>Agaricomycotina</taxon>
        <taxon>Tremellomycetes</taxon>
        <taxon>Cystofilobasidiales</taxon>
        <taxon>Mrakiaceae</taxon>
        <taxon>Phaffia</taxon>
    </lineage>
</organism>
<dbReference type="AlphaFoldDB" id="A0A0F7SHX0"/>
<evidence type="ECO:0000313" key="5">
    <source>
        <dbReference type="EMBL" id="CDZ97313.1"/>
    </source>
</evidence>
<dbReference type="GO" id="GO:0043161">
    <property type="term" value="P:proteasome-mediated ubiquitin-dependent protein catabolic process"/>
    <property type="evidence" value="ECO:0007669"/>
    <property type="project" value="TreeGrafter"/>
</dbReference>
<proteinExistence type="predicted"/>
<dbReference type="PROSITE" id="PS50250">
    <property type="entry name" value="PCI"/>
    <property type="match status" value="1"/>
</dbReference>
<feature type="domain" description="PCI" evidence="4">
    <location>
        <begin position="197"/>
        <end position="366"/>
    </location>
</feature>
<reference evidence="5" key="1">
    <citation type="submission" date="2014-08" db="EMBL/GenBank/DDBJ databases">
        <authorList>
            <person name="Sharma Rahul"/>
            <person name="Thines Marco"/>
        </authorList>
    </citation>
    <scope>NUCLEOTIDE SEQUENCE</scope>
</reference>
<keyword evidence="1 5" id="KW-0647">Proteasome</keyword>
<dbReference type="SUPFAM" id="SSF46785">
    <property type="entry name" value="Winged helix' DNA-binding domain"/>
    <property type="match status" value="1"/>
</dbReference>
<dbReference type="Pfam" id="PF10602">
    <property type="entry name" value="RPN7"/>
    <property type="match status" value="1"/>
</dbReference>
<dbReference type="FunFam" id="1.25.40.570:FF:000005">
    <property type="entry name" value="26S proteasome regulatory subunit N7"/>
    <property type="match status" value="1"/>
</dbReference>
<dbReference type="SMART" id="SM00088">
    <property type="entry name" value="PINT"/>
    <property type="match status" value="1"/>
</dbReference>
<dbReference type="Pfam" id="PF21154">
    <property type="entry name" value="RPN7_PSMD6_C"/>
    <property type="match status" value="1"/>
</dbReference>
<dbReference type="InterPro" id="IPR019585">
    <property type="entry name" value="Rpn7/CSN1"/>
</dbReference>
<protein>
    <submittedName>
        <fullName evidence="5">26S proteasome regulatory complex, subunit RPN7/PSMD6</fullName>
    </submittedName>
</protein>
<accession>A0A0F7SHX0</accession>
<dbReference type="GO" id="GO:0008541">
    <property type="term" value="C:proteasome regulatory particle, lid subcomplex"/>
    <property type="evidence" value="ECO:0007669"/>
    <property type="project" value="UniProtKB-ARBA"/>
</dbReference>
<sequence length="393" mass="43760">MSSPVDEEAPLPIPNLALPQAVFVLSNPAFSHLHDKARQDLINGITSDEMAPFLETIIKESPSVIGSTDSAELLSKLQAANETALAKFETEIKEAEDSMGETEVSDVLRKKAAYLTKIGDKERSLAALELALEKTPGIGARIDIVLTIIRVGFFFNDNNIITTNLPKASVLVNEGGDWDRRNRLKVYQGLYYLVIRDFKQGGELLIDALSTFTATELMAYDDFVGVCVLGCMVWMERVDIKKKIINSPEIRQIFPSQSNLEDFATSLHNCDYAKFFKSLAAIEQDYLLPSKILSPHARYFVREMRIISYAQLLASYKSLTLDSMARAFGVSPEFIDSDLSRLISSGRLNCTIDKVSGIVMTSRRDKKNAQYEQVIKQGDLLLNSLSKLSKVIV</sequence>
<comment type="function">
    <text evidence="2">Component of the 19S cap proteasome complex which acts as a regulatory subunit of the 26S proteasome, involved in the ATP-dependent degradation of ubiquitinated proteins.</text>
</comment>
<dbReference type="InterPro" id="IPR049549">
    <property type="entry name" value="RPN7_PSMD6_C"/>
</dbReference>
<evidence type="ECO:0000256" key="2">
    <source>
        <dbReference type="ARBA" id="ARBA00093435"/>
    </source>
</evidence>
<dbReference type="InterPro" id="IPR000717">
    <property type="entry name" value="PCI_dom"/>
</dbReference>
<evidence type="ECO:0000256" key="1">
    <source>
        <dbReference type="ARBA" id="ARBA00022942"/>
    </source>
</evidence>